<evidence type="ECO:0000313" key="3">
    <source>
        <dbReference type="EMBL" id="KAJ9586677.1"/>
    </source>
</evidence>
<dbReference type="InterPro" id="IPR036047">
    <property type="entry name" value="F-box-like_dom_sf"/>
</dbReference>
<dbReference type="SMART" id="SM00256">
    <property type="entry name" value="FBOX"/>
    <property type="match status" value="1"/>
</dbReference>
<dbReference type="Proteomes" id="UP001233999">
    <property type="component" value="Unassembled WGS sequence"/>
</dbReference>
<reference evidence="3" key="1">
    <citation type="journal article" date="2023" name="IScience">
        <title>Live-bearing cockroach genome reveals convergent evolutionary mechanisms linked to viviparity in insects and beyond.</title>
        <authorList>
            <person name="Fouks B."/>
            <person name="Harrison M.C."/>
            <person name="Mikhailova A.A."/>
            <person name="Marchal E."/>
            <person name="English S."/>
            <person name="Carruthers M."/>
            <person name="Jennings E.C."/>
            <person name="Chiamaka E.L."/>
            <person name="Frigard R.A."/>
            <person name="Pippel M."/>
            <person name="Attardo G.M."/>
            <person name="Benoit J.B."/>
            <person name="Bornberg-Bauer E."/>
            <person name="Tobe S.S."/>
        </authorList>
    </citation>
    <scope>NUCLEOTIDE SEQUENCE</scope>
    <source>
        <strain evidence="3">Stay&amp;Tobe</strain>
    </source>
</reference>
<accession>A0AAD8EED4</accession>
<keyword evidence="4" id="KW-1185">Reference proteome</keyword>
<comment type="caution">
    <text evidence="3">The sequence shown here is derived from an EMBL/GenBank/DDBJ whole genome shotgun (WGS) entry which is preliminary data.</text>
</comment>
<dbReference type="AlphaFoldDB" id="A0AAD8EED4"/>
<gene>
    <name evidence="3" type="ORF">L9F63_019715</name>
</gene>
<sequence length="89" mass="10062">MANARSSLMEKVLPSHESSEKSSLVTKRIISINDFPDEILLNILSYFTTEELCSTIAEVCERWNALAEDSSLWKNLTYACDRESTSAEK</sequence>
<organism evidence="3 4">
    <name type="scientific">Diploptera punctata</name>
    <name type="common">Pacific beetle cockroach</name>
    <dbReference type="NCBI Taxonomy" id="6984"/>
    <lineage>
        <taxon>Eukaryota</taxon>
        <taxon>Metazoa</taxon>
        <taxon>Ecdysozoa</taxon>
        <taxon>Arthropoda</taxon>
        <taxon>Hexapoda</taxon>
        <taxon>Insecta</taxon>
        <taxon>Pterygota</taxon>
        <taxon>Neoptera</taxon>
        <taxon>Polyneoptera</taxon>
        <taxon>Dictyoptera</taxon>
        <taxon>Blattodea</taxon>
        <taxon>Blaberoidea</taxon>
        <taxon>Blaberidae</taxon>
        <taxon>Diplopterinae</taxon>
        <taxon>Diploptera</taxon>
    </lineage>
</organism>
<feature type="region of interest" description="Disordered" evidence="1">
    <location>
        <begin position="1"/>
        <end position="20"/>
    </location>
</feature>
<protein>
    <recommendedName>
        <fullName evidence="2">F-box domain-containing protein</fullName>
    </recommendedName>
</protein>
<evidence type="ECO:0000256" key="1">
    <source>
        <dbReference type="SAM" id="MobiDB-lite"/>
    </source>
</evidence>
<dbReference type="PROSITE" id="PS50181">
    <property type="entry name" value="FBOX"/>
    <property type="match status" value="1"/>
</dbReference>
<name>A0AAD8EED4_DIPPU</name>
<dbReference type="InterPro" id="IPR001810">
    <property type="entry name" value="F-box_dom"/>
</dbReference>
<proteinExistence type="predicted"/>
<dbReference type="SUPFAM" id="SSF81383">
    <property type="entry name" value="F-box domain"/>
    <property type="match status" value="1"/>
</dbReference>
<feature type="domain" description="F-box" evidence="2">
    <location>
        <begin position="29"/>
        <end position="76"/>
    </location>
</feature>
<reference evidence="3" key="2">
    <citation type="submission" date="2023-05" db="EMBL/GenBank/DDBJ databases">
        <authorList>
            <person name="Fouks B."/>
        </authorList>
    </citation>
    <scope>NUCLEOTIDE SEQUENCE</scope>
    <source>
        <strain evidence="3">Stay&amp;Tobe</strain>
        <tissue evidence="3">Testes</tissue>
    </source>
</reference>
<feature type="non-terminal residue" evidence="3">
    <location>
        <position position="89"/>
    </location>
</feature>
<dbReference type="Gene3D" id="1.20.1280.50">
    <property type="match status" value="1"/>
</dbReference>
<dbReference type="EMBL" id="JASPKZ010006852">
    <property type="protein sequence ID" value="KAJ9586677.1"/>
    <property type="molecule type" value="Genomic_DNA"/>
</dbReference>
<dbReference type="Pfam" id="PF12937">
    <property type="entry name" value="F-box-like"/>
    <property type="match status" value="1"/>
</dbReference>
<evidence type="ECO:0000259" key="2">
    <source>
        <dbReference type="PROSITE" id="PS50181"/>
    </source>
</evidence>
<evidence type="ECO:0000313" key="4">
    <source>
        <dbReference type="Proteomes" id="UP001233999"/>
    </source>
</evidence>